<dbReference type="InterPro" id="IPR016030">
    <property type="entry name" value="CblAdoTrfase-like"/>
</dbReference>
<dbReference type="OrthoDB" id="9778896at2"/>
<comment type="catalytic activity">
    <reaction evidence="4">
        <text>2 cob(II)alamin + reduced [electron-transfer flavoprotein] + 2 ATP = 2 adenosylcob(III)alamin + 2 triphosphate + oxidized [electron-transfer flavoprotein] + 3 H(+)</text>
        <dbReference type="Rhea" id="RHEA:28671"/>
        <dbReference type="Rhea" id="RHEA-COMP:10685"/>
        <dbReference type="Rhea" id="RHEA-COMP:10686"/>
        <dbReference type="ChEBI" id="CHEBI:15378"/>
        <dbReference type="ChEBI" id="CHEBI:16304"/>
        <dbReference type="ChEBI" id="CHEBI:18036"/>
        <dbReference type="ChEBI" id="CHEBI:18408"/>
        <dbReference type="ChEBI" id="CHEBI:30616"/>
        <dbReference type="ChEBI" id="CHEBI:57692"/>
        <dbReference type="ChEBI" id="CHEBI:58307"/>
        <dbReference type="EC" id="2.5.1.17"/>
    </reaction>
</comment>
<dbReference type="PANTHER" id="PTHR12213">
    <property type="entry name" value="CORRINOID ADENOSYLTRANSFERASE"/>
    <property type="match status" value="1"/>
</dbReference>
<dbReference type="Pfam" id="PF01923">
    <property type="entry name" value="Cob_adeno_trans"/>
    <property type="match status" value="1"/>
</dbReference>
<dbReference type="Proteomes" id="UP000470384">
    <property type="component" value="Unassembled WGS sequence"/>
</dbReference>
<keyword evidence="3 4" id="KW-0067">ATP-binding</keyword>
<keyword evidence="2 4" id="KW-0547">Nucleotide-binding</keyword>
<accession>A0A845QDR3</accession>
<keyword evidence="8" id="KW-1185">Reference proteome</keyword>
<evidence type="ECO:0000256" key="5">
    <source>
        <dbReference type="SAM" id="MobiDB-lite"/>
    </source>
</evidence>
<evidence type="ECO:0000256" key="3">
    <source>
        <dbReference type="ARBA" id="ARBA00022840"/>
    </source>
</evidence>
<keyword evidence="4" id="KW-0169">Cobalamin biosynthesis</keyword>
<feature type="region of interest" description="Disordered" evidence="5">
    <location>
        <begin position="1"/>
        <end position="21"/>
    </location>
</feature>
<dbReference type="GeneID" id="300654093"/>
<organism evidence="7 8">
    <name type="scientific">Pyruvatibacter mobilis</name>
    <dbReference type="NCBI Taxonomy" id="1712261"/>
    <lineage>
        <taxon>Bacteria</taxon>
        <taxon>Pseudomonadati</taxon>
        <taxon>Pseudomonadota</taxon>
        <taxon>Alphaproteobacteria</taxon>
        <taxon>Hyphomicrobiales</taxon>
        <taxon>Parvibaculaceae</taxon>
        <taxon>Pyruvatibacter</taxon>
    </lineage>
</organism>
<protein>
    <recommendedName>
        <fullName evidence="4">Corrinoid adenosyltransferase</fullName>
        <ecNumber evidence="4">2.5.1.17</ecNumber>
    </recommendedName>
    <alternativeName>
        <fullName evidence="4">Cob(II)alamin adenosyltransferase</fullName>
    </alternativeName>
    <alternativeName>
        <fullName evidence="4">Cob(II)yrinic acid a,c-diamide adenosyltransferase</fullName>
    </alternativeName>
    <alternativeName>
        <fullName evidence="4">Cobinamide/cobalamin adenosyltransferase</fullName>
    </alternativeName>
</protein>
<comment type="catalytic activity">
    <reaction evidence="4">
        <text>2 cob(II)yrinate a,c diamide + reduced [electron-transfer flavoprotein] + 2 ATP = 2 adenosylcob(III)yrinate a,c-diamide + 2 triphosphate + oxidized [electron-transfer flavoprotein] + 3 H(+)</text>
        <dbReference type="Rhea" id="RHEA:11528"/>
        <dbReference type="Rhea" id="RHEA-COMP:10685"/>
        <dbReference type="Rhea" id="RHEA-COMP:10686"/>
        <dbReference type="ChEBI" id="CHEBI:15378"/>
        <dbReference type="ChEBI" id="CHEBI:18036"/>
        <dbReference type="ChEBI" id="CHEBI:30616"/>
        <dbReference type="ChEBI" id="CHEBI:57692"/>
        <dbReference type="ChEBI" id="CHEBI:58307"/>
        <dbReference type="ChEBI" id="CHEBI:58503"/>
        <dbReference type="ChEBI" id="CHEBI:58537"/>
        <dbReference type="EC" id="2.5.1.17"/>
    </reaction>
</comment>
<dbReference type="InterPro" id="IPR036451">
    <property type="entry name" value="CblAdoTrfase-like_sf"/>
</dbReference>
<dbReference type="GO" id="GO:0008817">
    <property type="term" value="F:corrinoid adenosyltransferase activity"/>
    <property type="evidence" value="ECO:0007669"/>
    <property type="project" value="UniProtKB-UniRule"/>
</dbReference>
<keyword evidence="1 4" id="KW-0808">Transferase</keyword>
<comment type="similarity">
    <text evidence="4">Belongs to the Cob(I)alamin adenosyltransferase family.</text>
</comment>
<evidence type="ECO:0000313" key="7">
    <source>
        <dbReference type="EMBL" id="NBG96544.1"/>
    </source>
</evidence>
<dbReference type="Gene3D" id="1.20.1200.10">
    <property type="entry name" value="Cobalamin adenosyltransferase-like"/>
    <property type="match status" value="1"/>
</dbReference>
<dbReference type="GO" id="GO:0005524">
    <property type="term" value="F:ATP binding"/>
    <property type="evidence" value="ECO:0007669"/>
    <property type="project" value="UniProtKB-UniRule"/>
</dbReference>
<proteinExistence type="inferred from homology"/>
<comment type="pathway">
    <text evidence="4">Cofactor biosynthesis; adenosylcobalamin biosynthesis; adenosylcobalamin from cob(II)yrinate a,c-diamide: step 2/7.</text>
</comment>
<evidence type="ECO:0000256" key="4">
    <source>
        <dbReference type="RuleBase" id="RU366026"/>
    </source>
</evidence>
<feature type="compositionally biased region" description="Polar residues" evidence="5">
    <location>
        <begin position="1"/>
        <end position="20"/>
    </location>
</feature>
<dbReference type="UniPathway" id="UPA00148">
    <property type="reaction ID" value="UER00233"/>
</dbReference>
<dbReference type="NCBIfam" id="TIGR00636">
    <property type="entry name" value="PduO_Nterm"/>
    <property type="match status" value="1"/>
</dbReference>
<gene>
    <name evidence="7" type="ORF">GTQ45_12445</name>
</gene>
<dbReference type="AlphaFoldDB" id="A0A845QDR3"/>
<dbReference type="EMBL" id="WXYQ01000009">
    <property type="protein sequence ID" value="NBG96544.1"/>
    <property type="molecule type" value="Genomic_DNA"/>
</dbReference>
<evidence type="ECO:0000256" key="2">
    <source>
        <dbReference type="ARBA" id="ARBA00022741"/>
    </source>
</evidence>
<dbReference type="SUPFAM" id="SSF89028">
    <property type="entry name" value="Cobalamin adenosyltransferase-like"/>
    <property type="match status" value="1"/>
</dbReference>
<name>A0A845QDR3_9HYPH</name>
<evidence type="ECO:0000313" key="8">
    <source>
        <dbReference type="Proteomes" id="UP000470384"/>
    </source>
</evidence>
<dbReference type="InterPro" id="IPR029499">
    <property type="entry name" value="PduO-typ"/>
</dbReference>
<sequence length="187" mass="19566">MVRLTSITTRTGDDGQTSLADGTRVSKADARIVAQGSVDELNAAVGLAAAMGAAGVAGLLQRIQNDLFDLGADITVPDSAKTEQSLRMTARHIEALEQAVAEVNGRLQPLSSFVLPGGTVAAAHLHVARTIARRAERDVWALAAEAEINPLIGQYLNRVSDLLFVMARDANDGGRGDVLWVPGGADT</sequence>
<feature type="domain" description="Cobalamin adenosyltransferase-like" evidence="6">
    <location>
        <begin position="7"/>
        <end position="168"/>
    </location>
</feature>
<evidence type="ECO:0000259" key="6">
    <source>
        <dbReference type="Pfam" id="PF01923"/>
    </source>
</evidence>
<dbReference type="RefSeq" id="WP_160588598.1">
    <property type="nucleotide sequence ID" value="NZ_BMHN01000001.1"/>
</dbReference>
<dbReference type="PANTHER" id="PTHR12213:SF0">
    <property type="entry name" value="CORRINOID ADENOSYLTRANSFERASE MMAB"/>
    <property type="match status" value="1"/>
</dbReference>
<dbReference type="EC" id="2.5.1.17" evidence="4"/>
<evidence type="ECO:0000256" key="1">
    <source>
        <dbReference type="ARBA" id="ARBA00022679"/>
    </source>
</evidence>
<reference evidence="7 8" key="1">
    <citation type="journal article" date="2016" name="Int. J. Syst. Evol. Microbiol.">
        <title>Pyruvatibacter mobilis gen. nov., sp. nov., a marine bacterium from the culture broth of Picochlorum sp. 122.</title>
        <authorList>
            <person name="Wang G."/>
            <person name="Tang M."/>
            <person name="Wu H."/>
            <person name="Dai S."/>
            <person name="Li T."/>
            <person name="Chen C."/>
            <person name="He H."/>
            <person name="Fan J."/>
            <person name="Xiang W."/>
            <person name="Li X."/>
        </authorList>
    </citation>
    <scope>NUCLEOTIDE SEQUENCE [LARGE SCALE GENOMIC DNA]</scope>
    <source>
        <strain evidence="7 8">GYP-11</strain>
    </source>
</reference>
<dbReference type="GO" id="GO:0009236">
    <property type="term" value="P:cobalamin biosynthetic process"/>
    <property type="evidence" value="ECO:0007669"/>
    <property type="project" value="UniProtKB-UniRule"/>
</dbReference>
<comment type="caution">
    <text evidence="7">The sequence shown here is derived from an EMBL/GenBank/DDBJ whole genome shotgun (WGS) entry which is preliminary data.</text>
</comment>